<reference evidence="2 3" key="1">
    <citation type="submission" date="2023-01" db="EMBL/GenBank/DDBJ databases">
        <title>Novel species of the genus Asticcacaulis isolated from rivers.</title>
        <authorList>
            <person name="Lu H."/>
        </authorList>
    </citation>
    <scope>NUCLEOTIDE SEQUENCE [LARGE SCALE GENOMIC DNA]</scope>
    <source>
        <strain evidence="2 3">DXS10W</strain>
    </source>
</reference>
<comment type="caution">
    <text evidence="2">The sequence shown here is derived from an EMBL/GenBank/DDBJ whole genome shotgun (WGS) entry which is preliminary data.</text>
</comment>
<accession>A0ABT5IIE6</accession>
<proteinExistence type="predicted"/>
<protein>
    <recommendedName>
        <fullName evidence="4">DUF1579 domain-containing protein</fullName>
    </recommendedName>
</protein>
<dbReference type="RefSeq" id="WP_272742595.1">
    <property type="nucleotide sequence ID" value="NZ_JAQQKW010000013.1"/>
</dbReference>
<feature type="chain" id="PRO_5046429818" description="DUF1579 domain-containing protein" evidence="1">
    <location>
        <begin position="22"/>
        <end position="185"/>
    </location>
</feature>
<evidence type="ECO:0000256" key="1">
    <source>
        <dbReference type="SAM" id="SignalP"/>
    </source>
</evidence>
<gene>
    <name evidence="2" type="ORF">PQU94_16835</name>
</gene>
<dbReference type="EMBL" id="JAQQKW010000013">
    <property type="protein sequence ID" value="MDC7695947.1"/>
    <property type="molecule type" value="Genomic_DNA"/>
</dbReference>
<dbReference type="Proteomes" id="UP001216595">
    <property type="component" value="Unassembled WGS sequence"/>
</dbReference>
<evidence type="ECO:0000313" key="3">
    <source>
        <dbReference type="Proteomes" id="UP001216595"/>
    </source>
</evidence>
<organism evidence="2 3">
    <name type="scientific">Asticcacaulis currens</name>
    <dbReference type="NCBI Taxonomy" id="2984210"/>
    <lineage>
        <taxon>Bacteria</taxon>
        <taxon>Pseudomonadati</taxon>
        <taxon>Pseudomonadota</taxon>
        <taxon>Alphaproteobacteria</taxon>
        <taxon>Caulobacterales</taxon>
        <taxon>Caulobacteraceae</taxon>
        <taxon>Asticcacaulis</taxon>
    </lineage>
</organism>
<feature type="signal peptide" evidence="1">
    <location>
        <begin position="1"/>
        <end position="21"/>
    </location>
</feature>
<sequence length="185" mass="20725">MKLKITLGVGLWALGASMVHAADLTPQQALLSLQGEWTGALEYRDYQSDQWFGLPVSRTVTVLEDKATVLETSRYDDGPKTGIVYIYSLSAFEPDGRTLASASFRKGKPASEDRETVSLAKGATADNWTLYFESTATDDERPARIRVTMTYKDNAYTTLKQIDFTDDATETWVTRNRSHMKRVKP</sequence>
<keyword evidence="1" id="KW-0732">Signal</keyword>
<name>A0ABT5IIE6_9CAUL</name>
<evidence type="ECO:0000313" key="2">
    <source>
        <dbReference type="EMBL" id="MDC7695947.1"/>
    </source>
</evidence>
<evidence type="ECO:0008006" key="4">
    <source>
        <dbReference type="Google" id="ProtNLM"/>
    </source>
</evidence>
<keyword evidence="3" id="KW-1185">Reference proteome</keyword>